<dbReference type="InterPro" id="IPR023753">
    <property type="entry name" value="FAD/NAD-binding_dom"/>
</dbReference>
<feature type="domain" description="FAD/NAD(P)-binding" evidence="2">
    <location>
        <begin position="4"/>
        <end position="313"/>
    </location>
</feature>
<dbReference type="InterPro" id="IPR036188">
    <property type="entry name" value="FAD/NAD-bd_sf"/>
</dbReference>
<comment type="caution">
    <text evidence="3">The sequence shown here is derived from an EMBL/GenBank/DDBJ whole genome shotgun (WGS) entry which is preliminary data.</text>
</comment>
<dbReference type="Gene3D" id="3.50.50.60">
    <property type="entry name" value="FAD/NAD(P)-binding domain"/>
    <property type="match status" value="1"/>
</dbReference>
<dbReference type="Pfam" id="PF07992">
    <property type="entry name" value="Pyr_redox_2"/>
    <property type="match status" value="1"/>
</dbReference>
<sequence length="406" mass="44701">MREFDILVIGSGVAGSSAVYKLAQAGLKVAIVDERPFGGTCALRGCDPKKILIGGVELVDWVRRMNEKGIEGKIEINWRKLMAFKREWTDGFPERMERSLKKAGVETIHGRARFVNEDRVEVNGETISAGKFLIATGAKPRKLNIPGEEHLITSDEFLELDELPERMIFIGGGYISFEFAHLAARAGSEVTILHRSKRPLKNFEPYIVDIILRATEEEGINVITEAPVKEVEKKGSTFIVRTSKGTLGADLVVHGAGRVPNINALALEKAGVKYGRRGIKVNEYMQTTNPKIYAAGDCAEGGLPLTPMASVEGSIAASNMINGNHVKINYKSIPTVVFTIPPMASVGLTEEKALEQGLKIGVKKGETSRWYSSLRINQKYVPIRSFSMRTLERSWGPTCLATTQRK</sequence>
<name>A0A117L2B4_9EURY</name>
<dbReference type="AlphaFoldDB" id="A0A117L2B4"/>
<dbReference type="RefSeq" id="WP_283217234.1">
    <property type="nucleotide sequence ID" value="NZ_LGFD01000004.1"/>
</dbReference>
<reference evidence="4" key="1">
    <citation type="journal article" date="2015" name="MBio">
        <title>Genome-Resolved Metagenomic Analysis Reveals Roles for Candidate Phyla and Other Microbial Community Members in Biogeochemical Transformations in Oil Reservoirs.</title>
        <authorList>
            <person name="Hu P."/>
            <person name="Tom L."/>
            <person name="Singh A."/>
            <person name="Thomas B.C."/>
            <person name="Baker B.J."/>
            <person name="Piceno Y.M."/>
            <person name="Andersen G.L."/>
            <person name="Banfield J.F."/>
        </authorList>
    </citation>
    <scope>NUCLEOTIDE SEQUENCE [LARGE SCALE GENOMIC DNA]</scope>
</reference>
<dbReference type="EMBL" id="LGFD01000004">
    <property type="protein sequence ID" value="KUK18400.1"/>
    <property type="molecule type" value="Genomic_DNA"/>
</dbReference>
<protein>
    <submittedName>
        <fullName evidence="3">Regulatory protein</fullName>
    </submittedName>
</protein>
<gene>
    <name evidence="3" type="ORF">XD54_0314</name>
</gene>
<feature type="domain" description="Pyridine nucleotide-disulphide oxidoreductase dimerisation" evidence="1">
    <location>
        <begin position="333"/>
        <end position="369"/>
    </location>
</feature>
<dbReference type="PRINTS" id="PR00411">
    <property type="entry name" value="PNDRDTASEI"/>
</dbReference>
<dbReference type="PANTHER" id="PTHR43014">
    <property type="entry name" value="MERCURIC REDUCTASE"/>
    <property type="match status" value="1"/>
</dbReference>
<dbReference type="PATRIC" id="fig|172049.5.peg.870"/>
<dbReference type="Pfam" id="PF02852">
    <property type="entry name" value="Pyr_redox_dim"/>
    <property type="match status" value="1"/>
</dbReference>
<proteinExistence type="predicted"/>
<evidence type="ECO:0000313" key="4">
    <source>
        <dbReference type="Proteomes" id="UP000053911"/>
    </source>
</evidence>
<dbReference type="PRINTS" id="PR00368">
    <property type="entry name" value="FADPNR"/>
</dbReference>
<accession>A0A117L2B4</accession>
<evidence type="ECO:0000259" key="1">
    <source>
        <dbReference type="Pfam" id="PF02852"/>
    </source>
</evidence>
<organism evidence="3 4">
    <name type="scientific">Thermococcus sibiricus</name>
    <dbReference type="NCBI Taxonomy" id="172049"/>
    <lineage>
        <taxon>Archaea</taxon>
        <taxon>Methanobacteriati</taxon>
        <taxon>Methanobacteriota</taxon>
        <taxon>Thermococci</taxon>
        <taxon>Thermococcales</taxon>
        <taxon>Thermococcaceae</taxon>
        <taxon>Thermococcus</taxon>
    </lineage>
</organism>
<dbReference type="Proteomes" id="UP000053911">
    <property type="component" value="Unassembled WGS sequence"/>
</dbReference>
<dbReference type="GO" id="GO:0016491">
    <property type="term" value="F:oxidoreductase activity"/>
    <property type="evidence" value="ECO:0007669"/>
    <property type="project" value="InterPro"/>
</dbReference>
<evidence type="ECO:0000313" key="3">
    <source>
        <dbReference type="EMBL" id="KUK18400.1"/>
    </source>
</evidence>
<dbReference type="PANTHER" id="PTHR43014:SF5">
    <property type="entry name" value="GLUTATHIONE REDUCTASE (NADPH)"/>
    <property type="match status" value="1"/>
</dbReference>
<dbReference type="InterPro" id="IPR004099">
    <property type="entry name" value="Pyr_nucl-diS_OxRdtase_dimer"/>
</dbReference>
<dbReference type="SUPFAM" id="SSF51905">
    <property type="entry name" value="FAD/NAD(P)-binding domain"/>
    <property type="match status" value="1"/>
</dbReference>
<evidence type="ECO:0000259" key="2">
    <source>
        <dbReference type="Pfam" id="PF07992"/>
    </source>
</evidence>